<dbReference type="InParanoid" id="F4S310"/>
<dbReference type="PANTHER" id="PTHR11702">
    <property type="entry name" value="DEVELOPMENTALLY REGULATED GTP-BINDING PROTEIN-RELATED"/>
    <property type="match status" value="1"/>
</dbReference>
<dbReference type="AlphaFoldDB" id="F4S310"/>
<dbReference type="EMBL" id="GL883142">
    <property type="protein sequence ID" value="EGG00895.1"/>
    <property type="molecule type" value="Genomic_DNA"/>
</dbReference>
<dbReference type="STRING" id="747676.F4S310"/>
<dbReference type="SUPFAM" id="SSF52540">
    <property type="entry name" value="P-loop containing nucleoside triphosphate hydrolases"/>
    <property type="match status" value="1"/>
</dbReference>
<evidence type="ECO:0000259" key="4">
    <source>
        <dbReference type="PROSITE" id="PS51710"/>
    </source>
</evidence>
<dbReference type="NCBIfam" id="TIGR02729">
    <property type="entry name" value="Obg_CgtA"/>
    <property type="match status" value="1"/>
</dbReference>
<dbReference type="PROSITE" id="PS51710">
    <property type="entry name" value="G_OBG"/>
    <property type="match status" value="1"/>
</dbReference>
<feature type="domain" description="Obg" evidence="5">
    <location>
        <begin position="1"/>
        <end position="142"/>
    </location>
</feature>
<organism evidence="7">
    <name type="scientific">Melampsora larici-populina (strain 98AG31 / pathotype 3-4-7)</name>
    <name type="common">Poplar leaf rust fungus</name>
    <dbReference type="NCBI Taxonomy" id="747676"/>
    <lineage>
        <taxon>Eukaryota</taxon>
        <taxon>Fungi</taxon>
        <taxon>Dikarya</taxon>
        <taxon>Basidiomycota</taxon>
        <taxon>Pucciniomycotina</taxon>
        <taxon>Pucciniomycetes</taxon>
        <taxon>Pucciniales</taxon>
        <taxon>Melampsoraceae</taxon>
        <taxon>Melampsora</taxon>
    </lineage>
</organism>
<dbReference type="InterPro" id="IPR045086">
    <property type="entry name" value="OBG_GTPase"/>
</dbReference>
<keyword evidence="3" id="KW-0342">GTP-binding</keyword>
<reference evidence="7" key="1">
    <citation type="journal article" date="2011" name="Proc. Natl. Acad. Sci. U.S.A.">
        <title>Obligate biotrophy features unraveled by the genomic analysis of rust fungi.</title>
        <authorList>
            <person name="Duplessis S."/>
            <person name="Cuomo C.A."/>
            <person name="Lin Y.-C."/>
            <person name="Aerts A."/>
            <person name="Tisserant E."/>
            <person name="Veneault-Fourrey C."/>
            <person name="Joly D.L."/>
            <person name="Hacquard S."/>
            <person name="Amselem J."/>
            <person name="Cantarel B.L."/>
            <person name="Chiu R."/>
            <person name="Coutinho P.M."/>
            <person name="Feau N."/>
            <person name="Field M."/>
            <person name="Frey P."/>
            <person name="Gelhaye E."/>
            <person name="Goldberg J."/>
            <person name="Grabherr M.G."/>
            <person name="Kodira C.D."/>
            <person name="Kohler A."/>
            <person name="Kuees U."/>
            <person name="Lindquist E.A."/>
            <person name="Lucas S.M."/>
            <person name="Mago R."/>
            <person name="Mauceli E."/>
            <person name="Morin E."/>
            <person name="Murat C."/>
            <person name="Pangilinan J.L."/>
            <person name="Park R."/>
            <person name="Pearson M."/>
            <person name="Quesneville H."/>
            <person name="Rouhier N."/>
            <person name="Sakthikumar S."/>
            <person name="Salamov A.A."/>
            <person name="Schmutz J."/>
            <person name="Selles B."/>
            <person name="Shapiro H."/>
            <person name="Tanguay P."/>
            <person name="Tuskan G.A."/>
            <person name="Henrissat B."/>
            <person name="Van de Peer Y."/>
            <person name="Rouze P."/>
            <person name="Ellis J.G."/>
            <person name="Dodds P.N."/>
            <person name="Schein J.E."/>
            <person name="Zhong S."/>
            <person name="Hamelin R.C."/>
            <person name="Grigoriev I.V."/>
            <person name="Szabo L.J."/>
            <person name="Martin F."/>
        </authorList>
    </citation>
    <scope>NUCLEOTIDE SEQUENCE [LARGE SCALE GENOMIC DNA]</scope>
    <source>
        <strain evidence="7">98AG31 / pathotype 3-4-7</strain>
    </source>
</reference>
<evidence type="ECO:0000313" key="6">
    <source>
        <dbReference type="EMBL" id="EGG00895.1"/>
    </source>
</evidence>
<dbReference type="Pfam" id="PF01018">
    <property type="entry name" value="GTP1_OBG"/>
    <property type="match status" value="1"/>
</dbReference>
<dbReference type="OrthoDB" id="347018at2759"/>
<dbReference type="eggNOG" id="KOG1489">
    <property type="taxonomic scope" value="Eukaryota"/>
</dbReference>
<evidence type="ECO:0000313" key="7">
    <source>
        <dbReference type="Proteomes" id="UP000001072"/>
    </source>
</evidence>
<dbReference type="GO" id="GO:0000287">
    <property type="term" value="F:magnesium ion binding"/>
    <property type="evidence" value="ECO:0007669"/>
    <property type="project" value="InterPro"/>
</dbReference>
<keyword evidence="2" id="KW-0547">Nucleotide-binding</keyword>
<dbReference type="PIRSF" id="PIRSF002401">
    <property type="entry name" value="GTP_bd_Obg/CgtA"/>
    <property type="match status" value="1"/>
</dbReference>
<keyword evidence="7" id="KW-1185">Reference proteome</keyword>
<sequence length="281" mass="30055">GDGGDGGVSFHREKFVARGGPSGGNGGKGGSIYLRPSEHVHSLNRIPKILNAPIGSHGAGQWMNGKSGEDLILDVPIGTVVKEIRDQVDDVQDSPGTFLLAKGGEGGMGNSNFIGNQTVLPRFATKGKKGEVYKLELELKTLADVGLVGFPNSGKSTLIHTLTNSRSEIAPYEFTTLHPQIGTLIIYTDGTWDTGDQSHCPGLLPKASMNVGLGHAFLRHIERSRILVVVVDILAELDKPCRDVEMLMKELEEYQSGLSGRVMIVVANKADLSTSSTQLEQ</sequence>
<dbReference type="GO" id="GO:0003924">
    <property type="term" value="F:GTPase activity"/>
    <property type="evidence" value="ECO:0007669"/>
    <property type="project" value="InterPro"/>
</dbReference>
<dbReference type="Gene3D" id="3.40.50.300">
    <property type="entry name" value="P-loop containing nucleotide triphosphate hydrolases"/>
    <property type="match status" value="1"/>
</dbReference>
<dbReference type="Pfam" id="PF01926">
    <property type="entry name" value="MMR_HSR1"/>
    <property type="match status" value="1"/>
</dbReference>
<dbReference type="InterPro" id="IPR006169">
    <property type="entry name" value="GTP1_OBG_dom"/>
</dbReference>
<proteinExistence type="inferred from homology"/>
<dbReference type="InterPro" id="IPR027417">
    <property type="entry name" value="P-loop_NTPase"/>
</dbReference>
<dbReference type="Gene3D" id="2.70.210.12">
    <property type="entry name" value="GTP1/OBG domain"/>
    <property type="match status" value="1"/>
</dbReference>
<dbReference type="Proteomes" id="UP000001072">
    <property type="component" value="Unassembled WGS sequence"/>
</dbReference>
<dbReference type="PRINTS" id="PR00326">
    <property type="entry name" value="GTP1OBG"/>
</dbReference>
<dbReference type="RefSeq" id="XP_007415743.1">
    <property type="nucleotide sequence ID" value="XM_007415681.1"/>
</dbReference>
<evidence type="ECO:0000256" key="1">
    <source>
        <dbReference type="ARBA" id="ARBA00007699"/>
    </source>
</evidence>
<dbReference type="FunFam" id="2.70.210.12:FF:000001">
    <property type="entry name" value="GTPase Obg"/>
    <property type="match status" value="1"/>
</dbReference>
<dbReference type="GO" id="GO:0005739">
    <property type="term" value="C:mitochondrion"/>
    <property type="evidence" value="ECO:0007669"/>
    <property type="project" value="TreeGrafter"/>
</dbReference>
<evidence type="ECO:0000256" key="3">
    <source>
        <dbReference type="ARBA" id="ARBA00023134"/>
    </source>
</evidence>
<protein>
    <submittedName>
        <fullName evidence="6">Uncharacterized protein</fullName>
    </submittedName>
</protein>
<feature type="non-terminal residue" evidence="6">
    <location>
        <position position="281"/>
    </location>
</feature>
<dbReference type="InterPro" id="IPR031167">
    <property type="entry name" value="G_OBG"/>
</dbReference>
<dbReference type="GO" id="GO:0005525">
    <property type="term" value="F:GTP binding"/>
    <property type="evidence" value="ECO:0007669"/>
    <property type="project" value="UniProtKB-KW"/>
</dbReference>
<evidence type="ECO:0000259" key="5">
    <source>
        <dbReference type="PROSITE" id="PS51883"/>
    </source>
</evidence>
<accession>F4S310</accession>
<dbReference type="InterPro" id="IPR014100">
    <property type="entry name" value="GTP-bd_Obg/CgtA"/>
</dbReference>
<feature type="non-terminal residue" evidence="6">
    <location>
        <position position="1"/>
    </location>
</feature>
<dbReference type="VEuPathDB" id="FungiDB:MELLADRAFT_26220"/>
<dbReference type="FunCoup" id="F4S310">
    <property type="interactions" value="368"/>
</dbReference>
<dbReference type="PANTHER" id="PTHR11702:SF31">
    <property type="entry name" value="MITOCHONDRIAL RIBOSOME-ASSOCIATED GTPASE 2"/>
    <property type="match status" value="1"/>
</dbReference>
<gene>
    <name evidence="6" type="ORF">MELLADRAFT_26220</name>
</gene>
<dbReference type="InterPro" id="IPR006073">
    <property type="entry name" value="GTP-bd"/>
</dbReference>
<dbReference type="HOGENOM" id="CLU_011747_2_3_1"/>
<dbReference type="SUPFAM" id="SSF82051">
    <property type="entry name" value="Obg GTP-binding protein N-terminal domain"/>
    <property type="match status" value="1"/>
</dbReference>
<dbReference type="GeneID" id="18926950"/>
<dbReference type="InterPro" id="IPR036726">
    <property type="entry name" value="GTP1_OBG_dom_sf"/>
</dbReference>
<dbReference type="KEGG" id="mlr:MELLADRAFT_26220"/>
<evidence type="ECO:0000256" key="2">
    <source>
        <dbReference type="ARBA" id="ARBA00022741"/>
    </source>
</evidence>
<feature type="domain" description="OBG-type G" evidence="4">
    <location>
        <begin position="143"/>
        <end position="281"/>
    </location>
</feature>
<dbReference type="GO" id="GO:0042254">
    <property type="term" value="P:ribosome biogenesis"/>
    <property type="evidence" value="ECO:0007669"/>
    <property type="project" value="UniProtKB-UniRule"/>
</dbReference>
<dbReference type="PROSITE" id="PS51883">
    <property type="entry name" value="OBG"/>
    <property type="match status" value="1"/>
</dbReference>
<comment type="similarity">
    <text evidence="1">Belongs to the TRAFAC class OBG-HflX-like GTPase superfamily. OBG GTPase family.</text>
</comment>
<name>F4S310_MELLP</name>